<keyword evidence="3" id="KW-0732">Signal</keyword>
<evidence type="ECO:0000256" key="2">
    <source>
        <dbReference type="SAM" id="Phobius"/>
    </source>
</evidence>
<evidence type="ECO:0000313" key="5">
    <source>
        <dbReference type="WBParaSite" id="ACRNAN_Path_9.g19.t2"/>
    </source>
</evidence>
<sequence>MNASVVAVFVGLIGYSLFLSNAAVALNSNQSDAKYQTRNISSTIVAKTSNFPTKKAYETAKCYSSSMLLPYSVNPRTKVECNFDENEACFTFTDLDLRNNQTMYGCAQANEKYIPRECNSEKAKNSTFCEEAYYNGHFGLVCCCQYNDCNSFHAIQLPSALLVTEKSASILAALLSKDLERGDNKQNDTKGQKPSKIESKNSENFGEMNGIEYFLHIVMILPVMAFVMLIIIVCLHDRKLRRHEIRLDYFSNGFQSLLNRYDKMQEENDKKIKKGVADAFVNLQVSRAGQSPIVHQNRNILDAHNNTGSSTRLSTSQTKKSRGSICWPFTPKKSEDDGQIDIEGYSTNPKPLCQREVNRKLSFNSPVLKSVHPKGKLESCDPFLWFLRNSNCSGTITNIHMYNL</sequence>
<evidence type="ECO:0000256" key="1">
    <source>
        <dbReference type="SAM" id="MobiDB-lite"/>
    </source>
</evidence>
<accession>A0A914CEL1</accession>
<dbReference type="WBParaSite" id="ACRNAN_Path_9.g19.t2">
    <property type="protein sequence ID" value="ACRNAN_Path_9.g19.t2"/>
    <property type="gene ID" value="ACRNAN_Path_9.g19"/>
</dbReference>
<evidence type="ECO:0000256" key="3">
    <source>
        <dbReference type="SAM" id="SignalP"/>
    </source>
</evidence>
<dbReference type="Proteomes" id="UP000887540">
    <property type="component" value="Unplaced"/>
</dbReference>
<dbReference type="AlphaFoldDB" id="A0A914CEL1"/>
<organism evidence="4 5">
    <name type="scientific">Acrobeloides nanus</name>
    <dbReference type="NCBI Taxonomy" id="290746"/>
    <lineage>
        <taxon>Eukaryota</taxon>
        <taxon>Metazoa</taxon>
        <taxon>Ecdysozoa</taxon>
        <taxon>Nematoda</taxon>
        <taxon>Chromadorea</taxon>
        <taxon>Rhabditida</taxon>
        <taxon>Tylenchina</taxon>
        <taxon>Cephalobomorpha</taxon>
        <taxon>Cephaloboidea</taxon>
        <taxon>Cephalobidae</taxon>
        <taxon>Acrobeloides</taxon>
    </lineage>
</organism>
<keyword evidence="2" id="KW-1133">Transmembrane helix</keyword>
<proteinExistence type="predicted"/>
<name>A0A914CEL1_9BILA</name>
<evidence type="ECO:0000313" key="4">
    <source>
        <dbReference type="Proteomes" id="UP000887540"/>
    </source>
</evidence>
<reference evidence="5" key="1">
    <citation type="submission" date="2022-11" db="UniProtKB">
        <authorList>
            <consortium name="WormBaseParasite"/>
        </authorList>
    </citation>
    <scope>IDENTIFICATION</scope>
</reference>
<feature type="region of interest" description="Disordered" evidence="1">
    <location>
        <begin position="182"/>
        <end position="201"/>
    </location>
</feature>
<feature type="chain" id="PRO_5036834904" evidence="3">
    <location>
        <begin position="19"/>
        <end position="404"/>
    </location>
</feature>
<protein>
    <submittedName>
        <fullName evidence="5">Uncharacterized protein</fullName>
    </submittedName>
</protein>
<feature type="transmembrane region" description="Helical" evidence="2">
    <location>
        <begin position="213"/>
        <end position="235"/>
    </location>
</feature>
<keyword evidence="2" id="KW-0472">Membrane</keyword>
<keyword evidence="2" id="KW-0812">Transmembrane</keyword>
<feature type="signal peptide" evidence="3">
    <location>
        <begin position="1"/>
        <end position="18"/>
    </location>
</feature>
<keyword evidence="4" id="KW-1185">Reference proteome</keyword>